<name>A0A0N0MBQ1_9HYPH</name>
<dbReference type="InterPro" id="IPR012132">
    <property type="entry name" value="GMC_OxRdtase"/>
</dbReference>
<dbReference type="AlphaFoldDB" id="A0A0N0MBQ1"/>
<evidence type="ECO:0000259" key="8">
    <source>
        <dbReference type="PROSITE" id="PS00624"/>
    </source>
</evidence>
<dbReference type="PATRIC" id="fig|1526658.3.peg.5339"/>
<evidence type="ECO:0000256" key="2">
    <source>
        <dbReference type="ARBA" id="ARBA00010790"/>
    </source>
</evidence>
<evidence type="ECO:0000256" key="5">
    <source>
        <dbReference type="PIRSR" id="PIRSR000137-2"/>
    </source>
</evidence>
<dbReference type="Pfam" id="PF00732">
    <property type="entry name" value="GMC_oxred_N"/>
    <property type="match status" value="1"/>
</dbReference>
<evidence type="ECO:0000256" key="6">
    <source>
        <dbReference type="RuleBase" id="RU003968"/>
    </source>
</evidence>
<dbReference type="GO" id="GO:0050660">
    <property type="term" value="F:flavin adenine dinucleotide binding"/>
    <property type="evidence" value="ECO:0007669"/>
    <property type="project" value="InterPro"/>
</dbReference>
<evidence type="ECO:0000259" key="7">
    <source>
        <dbReference type="PROSITE" id="PS00623"/>
    </source>
</evidence>
<dbReference type="InterPro" id="IPR036188">
    <property type="entry name" value="FAD/NAD-bd_sf"/>
</dbReference>
<dbReference type="RefSeq" id="WP_054208761.1">
    <property type="nucleotide sequence ID" value="NZ_LGSZ01000031.1"/>
</dbReference>
<comment type="caution">
    <text evidence="9">The sequence shown here is derived from an EMBL/GenBank/DDBJ whole genome shotgun (WGS) entry which is preliminary data.</text>
</comment>
<dbReference type="SUPFAM" id="SSF54373">
    <property type="entry name" value="FAD-linked reductases, C-terminal domain"/>
    <property type="match status" value="1"/>
</dbReference>
<dbReference type="EMBL" id="LGSZ01000031">
    <property type="protein sequence ID" value="KPH81210.1"/>
    <property type="molecule type" value="Genomic_DNA"/>
</dbReference>
<feature type="binding site" evidence="5">
    <location>
        <position position="223"/>
    </location>
    <ligand>
        <name>FAD</name>
        <dbReference type="ChEBI" id="CHEBI:57692"/>
    </ligand>
</feature>
<dbReference type="InterPro" id="IPR007867">
    <property type="entry name" value="GMC_OxRtase_C"/>
</dbReference>
<dbReference type="PROSITE" id="PS00624">
    <property type="entry name" value="GMC_OXRED_2"/>
    <property type="match status" value="1"/>
</dbReference>
<dbReference type="OrthoDB" id="9785276at2"/>
<evidence type="ECO:0000313" key="9">
    <source>
        <dbReference type="EMBL" id="KPH81210.1"/>
    </source>
</evidence>
<dbReference type="PIRSF" id="PIRSF000137">
    <property type="entry name" value="Alcohol_oxidase"/>
    <property type="match status" value="1"/>
</dbReference>
<dbReference type="SUPFAM" id="SSF51905">
    <property type="entry name" value="FAD/NAD(P)-binding domain"/>
    <property type="match status" value="1"/>
</dbReference>
<reference evidence="9 10" key="1">
    <citation type="submission" date="2015-07" db="EMBL/GenBank/DDBJ databases">
        <title>Whole genome sequencing of Bosea vaviloviae isolated from cave pool.</title>
        <authorList>
            <person name="Tan N.E.H."/>
            <person name="Lee Y.P."/>
            <person name="Gan H.M."/>
            <person name="Barton H."/>
            <person name="Savka M.A."/>
        </authorList>
    </citation>
    <scope>NUCLEOTIDE SEQUENCE [LARGE SCALE GENOMIC DNA]</scope>
    <source>
        <strain evidence="9 10">SD260</strain>
    </source>
</reference>
<comment type="cofactor">
    <cofactor evidence="1 5">
        <name>FAD</name>
        <dbReference type="ChEBI" id="CHEBI:57692"/>
    </cofactor>
</comment>
<protein>
    <submittedName>
        <fullName evidence="9">Choline dehydrogenase</fullName>
    </submittedName>
</protein>
<dbReference type="PANTHER" id="PTHR11552">
    <property type="entry name" value="GLUCOSE-METHANOL-CHOLINE GMC OXIDOREDUCTASE"/>
    <property type="match status" value="1"/>
</dbReference>
<keyword evidence="10" id="KW-1185">Reference proteome</keyword>
<dbReference type="Gene3D" id="3.50.50.60">
    <property type="entry name" value="FAD/NAD(P)-binding domain"/>
    <property type="match status" value="1"/>
</dbReference>
<dbReference type="GO" id="GO:0016614">
    <property type="term" value="F:oxidoreductase activity, acting on CH-OH group of donors"/>
    <property type="evidence" value="ECO:0007669"/>
    <property type="project" value="InterPro"/>
</dbReference>
<dbReference type="Gene3D" id="3.30.560.10">
    <property type="entry name" value="Glucose Oxidase, domain 3"/>
    <property type="match status" value="1"/>
</dbReference>
<organism evidence="9 10">
    <name type="scientific">Bosea vaviloviae</name>
    <dbReference type="NCBI Taxonomy" id="1526658"/>
    <lineage>
        <taxon>Bacteria</taxon>
        <taxon>Pseudomonadati</taxon>
        <taxon>Pseudomonadota</taxon>
        <taxon>Alphaproteobacteria</taxon>
        <taxon>Hyphomicrobiales</taxon>
        <taxon>Boseaceae</taxon>
        <taxon>Bosea</taxon>
    </lineage>
</organism>
<accession>A0A0N0MBQ1</accession>
<sequence length="536" mass="57736">MTTPTSEAYDYIIVGGGTAGCVLANRLSEDGRRSVLVLEAGGEGKGFWIPIPAGFSKLLVNPEFNWRFQTEPEENTRNRAIAIPRGKGLGGSTLINGMIYVRGQAQDFDGWAQAGCTGWSFADVLPYFRKLEAYDGQGDATRGRDGPFPVTDVKERPEVAEAFIAAAGQAGYPRNGDYNGVVQDGFGYYQVNQRHGRRVSAADAYLAPVRNRPNLRVLTGAHVLRIALDGPRASGVTYRIDGVERQAAARHSVVLTAGAIQTPHLMELSGIGDPAVLAAAGLPLRHELAGVGANYSDHFCTRMNWRVKLPVTLNETTRGWRLAAAVAQYFLTRKGILTLGTGLAHGFVRTRPEIEGPDIQYFFMHASYANAAERRLDREPGMTIGVTQLRPESRGTIHARAPDADTPPAIRPNFLATATDQHCMIDGMKIARAIVGQPAMDAYRAYEMAPGPTCDSDADWLAFARDNGQTIYHACGTARMGQGPGAVVDPQLRVHGVDGLRIADASVMPAVVSGNTQAAVLVIAEKAADLIRRDSL</sequence>
<dbReference type="InterPro" id="IPR000172">
    <property type="entry name" value="GMC_OxRdtase_N"/>
</dbReference>
<evidence type="ECO:0000313" key="10">
    <source>
        <dbReference type="Proteomes" id="UP000037822"/>
    </source>
</evidence>
<dbReference type="Pfam" id="PF05199">
    <property type="entry name" value="GMC_oxred_C"/>
    <property type="match status" value="1"/>
</dbReference>
<feature type="domain" description="Glucose-methanol-choline oxidoreductase N-terminal" evidence="7">
    <location>
        <begin position="86"/>
        <end position="109"/>
    </location>
</feature>
<evidence type="ECO:0000256" key="4">
    <source>
        <dbReference type="ARBA" id="ARBA00022827"/>
    </source>
</evidence>
<gene>
    <name evidence="9" type="ORF">AE618_09250</name>
</gene>
<proteinExistence type="inferred from homology"/>
<keyword evidence="4 5" id="KW-0274">FAD</keyword>
<dbReference type="Proteomes" id="UP000037822">
    <property type="component" value="Unassembled WGS sequence"/>
</dbReference>
<evidence type="ECO:0000256" key="3">
    <source>
        <dbReference type="ARBA" id="ARBA00022630"/>
    </source>
</evidence>
<keyword evidence="3 6" id="KW-0285">Flavoprotein</keyword>
<evidence type="ECO:0000256" key="1">
    <source>
        <dbReference type="ARBA" id="ARBA00001974"/>
    </source>
</evidence>
<feature type="domain" description="Glucose-methanol-choline oxidoreductase N-terminal" evidence="8">
    <location>
        <begin position="258"/>
        <end position="272"/>
    </location>
</feature>
<dbReference type="PANTHER" id="PTHR11552:SF147">
    <property type="entry name" value="CHOLINE DEHYDROGENASE, MITOCHONDRIAL"/>
    <property type="match status" value="1"/>
</dbReference>
<comment type="similarity">
    <text evidence="2 6">Belongs to the GMC oxidoreductase family.</text>
</comment>
<dbReference type="PROSITE" id="PS00623">
    <property type="entry name" value="GMC_OXRED_1"/>
    <property type="match status" value="1"/>
</dbReference>